<dbReference type="Pfam" id="PF13511">
    <property type="entry name" value="DUF4124"/>
    <property type="match status" value="1"/>
</dbReference>
<sequence>MGKIQIMCKKRLTSRIITATLCLFFLTPLQAGVYKWVDDNGQVHYGERRGNVDAEKVTIRQNETTKPRVIEKTEEDIKAEKEKAKKEAEKAKEPEKPKISKKNKRKYCNEAKGDLTAINSRGRMREINAKGEYNYLTEKQRQQRIKAAQKKQRKFCR</sequence>
<evidence type="ECO:0000256" key="1">
    <source>
        <dbReference type="SAM" id="MobiDB-lite"/>
    </source>
</evidence>
<dbReference type="GO" id="GO:0004527">
    <property type="term" value="F:exonuclease activity"/>
    <property type="evidence" value="ECO:0007669"/>
    <property type="project" value="UniProtKB-KW"/>
</dbReference>
<dbReference type="AlphaFoldDB" id="A0A3B0W4T9"/>
<feature type="domain" description="DUF4124" evidence="2">
    <location>
        <begin position="21"/>
        <end position="68"/>
    </location>
</feature>
<dbReference type="EMBL" id="UOFD01000010">
    <property type="protein sequence ID" value="VAW50301.1"/>
    <property type="molecule type" value="Genomic_DNA"/>
</dbReference>
<protein>
    <submittedName>
        <fullName evidence="3">Exonuclease SbcC</fullName>
    </submittedName>
</protein>
<keyword evidence="3" id="KW-0540">Nuclease</keyword>
<organism evidence="3">
    <name type="scientific">hydrothermal vent metagenome</name>
    <dbReference type="NCBI Taxonomy" id="652676"/>
    <lineage>
        <taxon>unclassified sequences</taxon>
        <taxon>metagenomes</taxon>
        <taxon>ecological metagenomes</taxon>
    </lineage>
</organism>
<name>A0A3B0W4T9_9ZZZZ</name>
<keyword evidence="3" id="KW-0378">Hydrolase</keyword>
<feature type="region of interest" description="Disordered" evidence="1">
    <location>
        <begin position="74"/>
        <end position="107"/>
    </location>
</feature>
<evidence type="ECO:0000313" key="3">
    <source>
        <dbReference type="EMBL" id="VAW50301.1"/>
    </source>
</evidence>
<dbReference type="InterPro" id="IPR025392">
    <property type="entry name" value="DUF4124"/>
</dbReference>
<evidence type="ECO:0000259" key="2">
    <source>
        <dbReference type="Pfam" id="PF13511"/>
    </source>
</evidence>
<keyword evidence="3" id="KW-0269">Exonuclease</keyword>
<accession>A0A3B0W4T9</accession>
<proteinExistence type="predicted"/>
<feature type="compositionally biased region" description="Basic and acidic residues" evidence="1">
    <location>
        <begin position="74"/>
        <end position="98"/>
    </location>
</feature>
<gene>
    <name evidence="3" type="ORF">MNBD_GAMMA06-655</name>
</gene>
<reference evidence="3" key="1">
    <citation type="submission" date="2018-06" db="EMBL/GenBank/DDBJ databases">
        <authorList>
            <person name="Zhirakovskaya E."/>
        </authorList>
    </citation>
    <scope>NUCLEOTIDE SEQUENCE</scope>
</reference>